<dbReference type="AlphaFoldDB" id="A0A174LRL4"/>
<dbReference type="Proteomes" id="UP000095544">
    <property type="component" value="Unassembled WGS sequence"/>
</dbReference>
<proteinExistence type="predicted"/>
<keyword evidence="1" id="KW-0812">Transmembrane</keyword>
<organism evidence="2 3">
    <name type="scientific">Faecalicatena contorta</name>
    <dbReference type="NCBI Taxonomy" id="39482"/>
    <lineage>
        <taxon>Bacteria</taxon>
        <taxon>Bacillati</taxon>
        <taxon>Bacillota</taxon>
        <taxon>Clostridia</taxon>
        <taxon>Lachnospirales</taxon>
        <taxon>Lachnospiraceae</taxon>
        <taxon>Faecalicatena</taxon>
    </lineage>
</organism>
<keyword evidence="1" id="KW-0472">Membrane</keyword>
<keyword evidence="1" id="KW-1133">Transmembrane helix</keyword>
<name>A0A174LRL4_9FIRM</name>
<evidence type="ECO:0000313" key="2">
    <source>
        <dbReference type="EMBL" id="CUP24658.1"/>
    </source>
</evidence>
<sequence length="46" mass="5335">MDDLTMAIFWSWVPMWVFFNGIAKCIRAWKGLSNDGMNLNTVNKIV</sequence>
<evidence type="ECO:0000313" key="3">
    <source>
        <dbReference type="Proteomes" id="UP000095544"/>
    </source>
</evidence>
<reference evidence="2 3" key="1">
    <citation type="submission" date="2015-09" db="EMBL/GenBank/DDBJ databases">
        <authorList>
            <consortium name="Pathogen Informatics"/>
        </authorList>
    </citation>
    <scope>NUCLEOTIDE SEQUENCE [LARGE SCALE GENOMIC DNA]</scope>
    <source>
        <strain evidence="2 3">2789STDY5834876</strain>
    </source>
</reference>
<protein>
    <submittedName>
        <fullName evidence="2">Uncharacterized protein</fullName>
    </submittedName>
</protein>
<dbReference type="EMBL" id="CYZU01000071">
    <property type="protein sequence ID" value="CUP24658.1"/>
    <property type="molecule type" value="Genomic_DNA"/>
</dbReference>
<accession>A0A174LRL4</accession>
<gene>
    <name evidence="2" type="ORF">ERS852491_04642</name>
</gene>
<feature type="transmembrane region" description="Helical" evidence="1">
    <location>
        <begin position="6"/>
        <end position="23"/>
    </location>
</feature>
<evidence type="ECO:0000256" key="1">
    <source>
        <dbReference type="SAM" id="Phobius"/>
    </source>
</evidence>